<keyword evidence="1" id="KW-0472">Membrane</keyword>
<evidence type="ECO:0000313" key="3">
    <source>
        <dbReference type="Proteomes" id="UP000516173"/>
    </source>
</evidence>
<sequence>MADDEETRRYWRTAGAVGLLSVAVALGVGIYNHPPSGDSAASGSHGTDGGVTASPTVGAAATVGSQDDFVAALPSRLRNSTGCRPGSEPPATLCVIQTTPDTDRLFTQAYPRIRVFAGHLLPNQPPLQADDCGGGKASARGTDAETCFNAAEKQLRYYNRRTGLSLLIGDFDNESNGLAYLTWSGL</sequence>
<dbReference type="KEGG" id="nwl:NWFMUON74_39500"/>
<evidence type="ECO:0000256" key="1">
    <source>
        <dbReference type="SAM" id="Phobius"/>
    </source>
</evidence>
<evidence type="ECO:0000313" key="2">
    <source>
        <dbReference type="EMBL" id="BCK56178.1"/>
    </source>
</evidence>
<proteinExistence type="predicted"/>
<keyword evidence="3" id="KW-1185">Reference proteome</keyword>
<organism evidence="2 3">
    <name type="scientific">Nocardia wallacei</name>
    <dbReference type="NCBI Taxonomy" id="480035"/>
    <lineage>
        <taxon>Bacteria</taxon>
        <taxon>Bacillati</taxon>
        <taxon>Actinomycetota</taxon>
        <taxon>Actinomycetes</taxon>
        <taxon>Mycobacteriales</taxon>
        <taxon>Nocardiaceae</taxon>
        <taxon>Nocardia</taxon>
    </lineage>
</organism>
<dbReference type="EMBL" id="AP023396">
    <property type="protein sequence ID" value="BCK56178.1"/>
    <property type="molecule type" value="Genomic_DNA"/>
</dbReference>
<accession>A0A7G1KLZ3</accession>
<dbReference type="Proteomes" id="UP000516173">
    <property type="component" value="Chromosome"/>
</dbReference>
<name>A0A7G1KLZ3_9NOCA</name>
<feature type="transmembrane region" description="Helical" evidence="1">
    <location>
        <begin position="12"/>
        <end position="31"/>
    </location>
</feature>
<gene>
    <name evidence="2" type="ORF">NWFMUON74_39500</name>
</gene>
<dbReference type="AlphaFoldDB" id="A0A7G1KLZ3"/>
<protein>
    <submittedName>
        <fullName evidence="2">Uncharacterized protein</fullName>
    </submittedName>
</protein>
<keyword evidence="1" id="KW-1133">Transmembrane helix</keyword>
<reference evidence="2 3" key="1">
    <citation type="submission" date="2020-08" db="EMBL/GenBank/DDBJ databases">
        <title>Genome Sequencing of Nocardia wallacei strain FMUON74 and assembly.</title>
        <authorList>
            <person name="Toyokawa M."/>
            <person name="Uesaka K."/>
        </authorList>
    </citation>
    <scope>NUCLEOTIDE SEQUENCE [LARGE SCALE GENOMIC DNA]</scope>
    <source>
        <strain evidence="2 3">FMUON74</strain>
    </source>
</reference>
<keyword evidence="1" id="KW-0812">Transmembrane</keyword>